<keyword evidence="5" id="KW-1185">Reference proteome</keyword>
<dbReference type="EMBL" id="JADEXF010000081">
    <property type="protein sequence ID" value="MBE9104140.1"/>
    <property type="molecule type" value="Genomic_DNA"/>
</dbReference>
<reference evidence="4 5" key="1">
    <citation type="submission" date="2020-10" db="EMBL/GenBank/DDBJ databases">
        <authorList>
            <person name="Castelo-Branco R."/>
            <person name="Eusebio N."/>
            <person name="Adriana R."/>
            <person name="Vieira A."/>
            <person name="Brugerolle De Fraissinette N."/>
            <person name="Rezende De Castro R."/>
            <person name="Schneider M.P."/>
            <person name="Vasconcelos V."/>
            <person name="Leao P.N."/>
        </authorList>
    </citation>
    <scope>NUCLEOTIDE SEQUENCE [LARGE SCALE GENOMIC DNA]</scope>
    <source>
        <strain evidence="4 5">LEGE 07299</strain>
    </source>
</reference>
<proteinExistence type="predicted"/>
<evidence type="ECO:0000259" key="3">
    <source>
        <dbReference type="Pfam" id="PF00588"/>
    </source>
</evidence>
<dbReference type="Pfam" id="PF00588">
    <property type="entry name" value="SpoU_methylase"/>
    <property type="match status" value="1"/>
</dbReference>
<dbReference type="SUPFAM" id="SSF75217">
    <property type="entry name" value="alpha/beta knot"/>
    <property type="match status" value="1"/>
</dbReference>
<protein>
    <submittedName>
        <fullName evidence="4">RNA methyltransferase</fullName>
    </submittedName>
</protein>
<comment type="caution">
    <text evidence="4">The sequence shown here is derived from an EMBL/GenBank/DDBJ whole genome shotgun (WGS) entry which is preliminary data.</text>
</comment>
<gene>
    <name evidence="4" type="ORF">IQ229_04055</name>
</gene>
<dbReference type="InterPro" id="IPR029026">
    <property type="entry name" value="tRNA_m1G_MTases_N"/>
</dbReference>
<dbReference type="InterPro" id="IPR051259">
    <property type="entry name" value="rRNA_Methyltransferase"/>
</dbReference>
<evidence type="ECO:0000256" key="2">
    <source>
        <dbReference type="ARBA" id="ARBA00022679"/>
    </source>
</evidence>
<sequence length="100" mass="11369">MGSLFNQKFVRTSFSALRHWVQNHRCPVIGASPDGMSEFHQFNYPNSTLLFLGEERQGLTPEQRDLCQHLVRIPMVGAVNSLNLAVAGSLLMYEVYRSRT</sequence>
<dbReference type="PANTHER" id="PTHR43191:SF2">
    <property type="entry name" value="RRNA METHYLTRANSFERASE 3, MITOCHONDRIAL"/>
    <property type="match status" value="1"/>
</dbReference>
<dbReference type="Proteomes" id="UP000647836">
    <property type="component" value="Unassembled WGS sequence"/>
</dbReference>
<dbReference type="Gene3D" id="3.40.1280.10">
    <property type="match status" value="1"/>
</dbReference>
<keyword evidence="1 4" id="KW-0489">Methyltransferase</keyword>
<organism evidence="4 5">
    <name type="scientific">Nostoc cf. edaphicum LEGE 07299</name>
    <dbReference type="NCBI Taxonomy" id="2777974"/>
    <lineage>
        <taxon>Bacteria</taxon>
        <taxon>Bacillati</taxon>
        <taxon>Cyanobacteriota</taxon>
        <taxon>Cyanophyceae</taxon>
        <taxon>Nostocales</taxon>
        <taxon>Nostocaceae</taxon>
        <taxon>Nostoc</taxon>
    </lineage>
</organism>
<evidence type="ECO:0000313" key="4">
    <source>
        <dbReference type="EMBL" id="MBE9104140.1"/>
    </source>
</evidence>
<dbReference type="GO" id="GO:0008168">
    <property type="term" value="F:methyltransferase activity"/>
    <property type="evidence" value="ECO:0007669"/>
    <property type="project" value="UniProtKB-KW"/>
</dbReference>
<dbReference type="PANTHER" id="PTHR43191">
    <property type="entry name" value="RRNA METHYLTRANSFERASE 3"/>
    <property type="match status" value="1"/>
</dbReference>
<evidence type="ECO:0000256" key="1">
    <source>
        <dbReference type="ARBA" id="ARBA00022603"/>
    </source>
</evidence>
<accession>A0ABR9TUR4</accession>
<dbReference type="InterPro" id="IPR001537">
    <property type="entry name" value="SpoU_MeTrfase"/>
</dbReference>
<evidence type="ECO:0000313" key="5">
    <source>
        <dbReference type="Proteomes" id="UP000647836"/>
    </source>
</evidence>
<keyword evidence="2" id="KW-0808">Transferase</keyword>
<name>A0ABR9TUR4_9NOSO</name>
<dbReference type="InterPro" id="IPR029028">
    <property type="entry name" value="Alpha/beta_knot_MTases"/>
</dbReference>
<feature type="domain" description="tRNA/rRNA methyltransferase SpoU type" evidence="3">
    <location>
        <begin position="2"/>
        <end position="93"/>
    </location>
</feature>
<dbReference type="CDD" id="cd18095">
    <property type="entry name" value="SpoU-like_rRNA-MTase"/>
    <property type="match status" value="1"/>
</dbReference>
<dbReference type="GO" id="GO:0032259">
    <property type="term" value="P:methylation"/>
    <property type="evidence" value="ECO:0007669"/>
    <property type="project" value="UniProtKB-KW"/>
</dbReference>